<keyword evidence="6" id="KW-0539">Nucleus</keyword>
<dbReference type="Pfam" id="PF00172">
    <property type="entry name" value="Zn_clus"/>
    <property type="match status" value="1"/>
</dbReference>
<dbReference type="GO" id="GO:0000978">
    <property type="term" value="F:RNA polymerase II cis-regulatory region sequence-specific DNA binding"/>
    <property type="evidence" value="ECO:0007669"/>
    <property type="project" value="TreeGrafter"/>
</dbReference>
<evidence type="ECO:0000256" key="2">
    <source>
        <dbReference type="ARBA" id="ARBA00022833"/>
    </source>
</evidence>
<dbReference type="GO" id="GO:0005634">
    <property type="term" value="C:nucleus"/>
    <property type="evidence" value="ECO:0007669"/>
    <property type="project" value="TreeGrafter"/>
</dbReference>
<dbReference type="SMART" id="SM00906">
    <property type="entry name" value="Fungal_trans"/>
    <property type="match status" value="1"/>
</dbReference>
<dbReference type="PANTHER" id="PTHR31944:SF129">
    <property type="entry name" value="ASPYRIDONES CLUSTER REGULATOR APDR-RELATED"/>
    <property type="match status" value="1"/>
</dbReference>
<keyword evidence="10" id="KW-1185">Reference proteome</keyword>
<dbReference type="Pfam" id="PF04082">
    <property type="entry name" value="Fungal_trans"/>
    <property type="match status" value="1"/>
</dbReference>
<dbReference type="GO" id="GO:0001228">
    <property type="term" value="F:DNA-binding transcription activator activity, RNA polymerase II-specific"/>
    <property type="evidence" value="ECO:0007669"/>
    <property type="project" value="TreeGrafter"/>
</dbReference>
<dbReference type="GO" id="GO:0008270">
    <property type="term" value="F:zinc ion binding"/>
    <property type="evidence" value="ECO:0007669"/>
    <property type="project" value="InterPro"/>
</dbReference>
<dbReference type="CDD" id="cd12148">
    <property type="entry name" value="fungal_TF_MHR"/>
    <property type="match status" value="1"/>
</dbReference>
<dbReference type="InterPro" id="IPR051430">
    <property type="entry name" value="Fungal_TF_Env_Response"/>
</dbReference>
<keyword evidence="4" id="KW-0238">DNA-binding</keyword>
<protein>
    <recommendedName>
        <fullName evidence="8">Zn(2)-C6 fungal-type domain-containing protein</fullName>
    </recommendedName>
</protein>
<dbReference type="EMBL" id="ML986584">
    <property type="protein sequence ID" value="KAF2268926.1"/>
    <property type="molecule type" value="Genomic_DNA"/>
</dbReference>
<keyword evidence="1" id="KW-0479">Metal-binding</keyword>
<feature type="compositionally biased region" description="Polar residues" evidence="7">
    <location>
        <begin position="52"/>
        <end position="73"/>
    </location>
</feature>
<keyword evidence="2" id="KW-0862">Zinc</keyword>
<sequence>METQPRKRRRPALSCIECRRRKVKCDRTDPCTHCVVSKVECNYRIYNDGLHTQQHPQQNTSWASTPSESTNAPSPKVRPQQPNADGSDIGYGAIRRQVIATALGWNETPNHLPNDGLRPTPRNQDAESDFRGLIHLLKEFPAASTTYGPSETSRNISASQSGSQDSQIIMNKTRTLKWSHYVGAAEEFAIILACYAAAGGCDYGSLFQGADTRELVAQIGDLLKQCKETARSIKIGRPSRCLSSPKTGLLPPARELADTMVTHYFESFESTHRILHVPTFWADYQKYWSNPESASTTLRLKILLVIGIGSSLYEFGDTDGGFHNMVRQWVYTAQTWLSGPLEKDRLNISGLQIHCLTILAREILSIGGDLVWVSMGSLINSAMQIALHRDPKHLPPMSVLQTELRRRLWVTILEMVVQSSLDSALPPRLSFDDFDTEAPSNINDDEMDELTTAVQPRAKNTFTTTSMQLMLYSSLETRFRIVKLLNGLSSEISHSDVLSLSSELNKALCECNRFIVENERSGVTRFHRNLLDYLVRRFIIPLHCPFATRARANPLFHFSLKASLDAAMAIISPEPDASFSHLMAIGGGMFREGVRCASTVISLELITQVEAQDSDGTLQRNVYYREPLKRALRNIIALAAERIRQGETNIKLHMFLCMVLAQVEAIEAGVSCEPKVAQSAILSLEFCLDLLQTRLGNAPLSPRHDTNRALSSFGSDQGDFGLDLDLDFFFPDAGFT</sequence>
<keyword evidence="3" id="KW-0805">Transcription regulation</keyword>
<dbReference type="InterPro" id="IPR001138">
    <property type="entry name" value="Zn2Cys6_DnaBD"/>
</dbReference>
<evidence type="ECO:0000256" key="6">
    <source>
        <dbReference type="ARBA" id="ARBA00023242"/>
    </source>
</evidence>
<dbReference type="InterPro" id="IPR007219">
    <property type="entry name" value="XnlR_reg_dom"/>
</dbReference>
<dbReference type="SUPFAM" id="SSF57701">
    <property type="entry name" value="Zn2/Cys6 DNA-binding domain"/>
    <property type="match status" value="1"/>
</dbReference>
<dbReference type="InterPro" id="IPR036864">
    <property type="entry name" value="Zn2-C6_fun-type_DNA-bd_sf"/>
</dbReference>
<keyword evidence="5" id="KW-0804">Transcription</keyword>
<evidence type="ECO:0000313" key="10">
    <source>
        <dbReference type="Proteomes" id="UP000800093"/>
    </source>
</evidence>
<comment type="caution">
    <text evidence="9">The sequence shown here is derived from an EMBL/GenBank/DDBJ whole genome shotgun (WGS) entry which is preliminary data.</text>
</comment>
<dbReference type="PROSITE" id="PS00463">
    <property type="entry name" value="ZN2_CY6_FUNGAL_1"/>
    <property type="match status" value="1"/>
</dbReference>
<dbReference type="SMART" id="SM00066">
    <property type="entry name" value="GAL4"/>
    <property type="match status" value="1"/>
</dbReference>
<evidence type="ECO:0000256" key="5">
    <source>
        <dbReference type="ARBA" id="ARBA00023163"/>
    </source>
</evidence>
<evidence type="ECO:0000256" key="1">
    <source>
        <dbReference type="ARBA" id="ARBA00022723"/>
    </source>
</evidence>
<organism evidence="9 10">
    <name type="scientific">Lojkania enalia</name>
    <dbReference type="NCBI Taxonomy" id="147567"/>
    <lineage>
        <taxon>Eukaryota</taxon>
        <taxon>Fungi</taxon>
        <taxon>Dikarya</taxon>
        <taxon>Ascomycota</taxon>
        <taxon>Pezizomycotina</taxon>
        <taxon>Dothideomycetes</taxon>
        <taxon>Pleosporomycetidae</taxon>
        <taxon>Pleosporales</taxon>
        <taxon>Pleosporales incertae sedis</taxon>
        <taxon>Lojkania</taxon>
    </lineage>
</organism>
<feature type="region of interest" description="Disordered" evidence="7">
    <location>
        <begin position="52"/>
        <end position="89"/>
    </location>
</feature>
<dbReference type="AlphaFoldDB" id="A0A9P4KIG1"/>
<name>A0A9P4KIG1_9PLEO</name>
<dbReference type="PROSITE" id="PS50048">
    <property type="entry name" value="ZN2_CY6_FUNGAL_2"/>
    <property type="match status" value="1"/>
</dbReference>
<evidence type="ECO:0000259" key="8">
    <source>
        <dbReference type="PROSITE" id="PS50048"/>
    </source>
</evidence>
<dbReference type="GO" id="GO:0006351">
    <property type="term" value="P:DNA-templated transcription"/>
    <property type="evidence" value="ECO:0007669"/>
    <property type="project" value="InterPro"/>
</dbReference>
<dbReference type="OrthoDB" id="4337792at2759"/>
<feature type="domain" description="Zn(2)-C6 fungal-type" evidence="8">
    <location>
        <begin position="14"/>
        <end position="43"/>
    </location>
</feature>
<evidence type="ECO:0000256" key="3">
    <source>
        <dbReference type="ARBA" id="ARBA00023015"/>
    </source>
</evidence>
<dbReference type="PANTHER" id="PTHR31944">
    <property type="entry name" value="HEME-RESPONSIVE ZINC FINGER TRANSCRIPTION FACTOR HAP1"/>
    <property type="match status" value="1"/>
</dbReference>
<evidence type="ECO:0000313" key="9">
    <source>
        <dbReference type="EMBL" id="KAF2268926.1"/>
    </source>
</evidence>
<dbReference type="CDD" id="cd00067">
    <property type="entry name" value="GAL4"/>
    <property type="match status" value="1"/>
</dbReference>
<proteinExistence type="predicted"/>
<evidence type="ECO:0000256" key="4">
    <source>
        <dbReference type="ARBA" id="ARBA00023125"/>
    </source>
</evidence>
<evidence type="ECO:0000256" key="7">
    <source>
        <dbReference type="SAM" id="MobiDB-lite"/>
    </source>
</evidence>
<accession>A0A9P4KIG1</accession>
<dbReference type="Proteomes" id="UP000800093">
    <property type="component" value="Unassembled WGS sequence"/>
</dbReference>
<dbReference type="Gene3D" id="4.10.240.10">
    <property type="entry name" value="Zn(2)-C6 fungal-type DNA-binding domain"/>
    <property type="match status" value="1"/>
</dbReference>
<reference evidence="10" key="1">
    <citation type="journal article" date="2020" name="Stud. Mycol.">
        <title>101 Dothideomycetes genomes: A test case for predicting lifestyles and emergence of pathogens.</title>
        <authorList>
            <person name="Haridas S."/>
            <person name="Albert R."/>
            <person name="Binder M."/>
            <person name="Bloem J."/>
            <person name="LaButti K."/>
            <person name="Salamov A."/>
            <person name="Andreopoulos B."/>
            <person name="Baker S."/>
            <person name="Barry K."/>
            <person name="Bills G."/>
            <person name="Bluhm B."/>
            <person name="Cannon C."/>
            <person name="Castanera R."/>
            <person name="Culley D."/>
            <person name="Daum C."/>
            <person name="Ezra D."/>
            <person name="Gonzalez J."/>
            <person name="Henrissat B."/>
            <person name="Kuo A."/>
            <person name="Liang C."/>
            <person name="Lipzen A."/>
            <person name="Lutzoni F."/>
            <person name="Magnuson J."/>
            <person name="Mondo S."/>
            <person name="Nolan M."/>
            <person name="Ohm R."/>
            <person name="Pangilinan J."/>
            <person name="Park H.-J."/>
            <person name="Ramirez L."/>
            <person name="Alfaro M."/>
            <person name="Sun H."/>
            <person name="Tritt A."/>
            <person name="Yoshinaga Y."/>
            <person name="Zwiers L.-H."/>
            <person name="Turgeon B."/>
            <person name="Goodwin S."/>
            <person name="Spatafora J."/>
            <person name="Crous P."/>
            <person name="Grigoriev I."/>
        </authorList>
    </citation>
    <scope>NUCLEOTIDE SEQUENCE [LARGE SCALE GENOMIC DNA]</scope>
    <source>
        <strain evidence="10">CBS 304.66</strain>
    </source>
</reference>
<gene>
    <name evidence="9" type="ORF">CC78DRAFT_454231</name>
</gene>